<dbReference type="PROSITE" id="PS51257">
    <property type="entry name" value="PROKAR_LIPOPROTEIN"/>
    <property type="match status" value="1"/>
</dbReference>
<evidence type="ECO:0000259" key="2">
    <source>
        <dbReference type="Pfam" id="PF07589"/>
    </source>
</evidence>
<dbReference type="InterPro" id="IPR008979">
    <property type="entry name" value="Galactose-bd-like_sf"/>
</dbReference>
<dbReference type="NCBIfam" id="TIGR02595">
    <property type="entry name" value="PEP_CTERM"/>
    <property type="match status" value="1"/>
</dbReference>
<dbReference type="Proteomes" id="UP000266426">
    <property type="component" value="Unassembled WGS sequence"/>
</dbReference>
<feature type="domain" description="Ice-binding protein C-terminal" evidence="2">
    <location>
        <begin position="233"/>
        <end position="254"/>
    </location>
</feature>
<reference evidence="3 4" key="1">
    <citation type="journal article" date="2017" name="ISME J.">
        <title>Energy and carbon metabolisms in a deep terrestrial subsurface fluid microbial community.</title>
        <authorList>
            <person name="Momper L."/>
            <person name="Jungbluth S.P."/>
            <person name="Lee M.D."/>
            <person name="Amend J.P."/>
        </authorList>
    </citation>
    <scope>NUCLEOTIDE SEQUENCE [LARGE SCALE GENOMIC DNA]</scope>
    <source>
        <strain evidence="3">SURF_26</strain>
    </source>
</reference>
<dbReference type="AlphaFoldDB" id="A0A3A4REX7"/>
<dbReference type="SUPFAM" id="SSF49785">
    <property type="entry name" value="Galactose-binding domain-like"/>
    <property type="match status" value="1"/>
</dbReference>
<evidence type="ECO:0000313" key="4">
    <source>
        <dbReference type="Proteomes" id="UP000266426"/>
    </source>
</evidence>
<feature type="chain" id="PRO_5017298442" evidence="1">
    <location>
        <begin position="24"/>
        <end position="256"/>
    </location>
</feature>
<feature type="signal peptide" evidence="1">
    <location>
        <begin position="1"/>
        <end position="23"/>
    </location>
</feature>
<organism evidence="3 4">
    <name type="scientific">Candidatus Auribacter fodinae</name>
    <dbReference type="NCBI Taxonomy" id="2093366"/>
    <lineage>
        <taxon>Bacteria</taxon>
        <taxon>Pseudomonadati</taxon>
        <taxon>Candidatus Auribacterota</taxon>
        <taxon>Candidatus Auribacteria</taxon>
        <taxon>Candidatus Auribacterales</taxon>
        <taxon>Candidatus Auribacteraceae</taxon>
        <taxon>Candidatus Auribacter</taxon>
    </lineage>
</organism>
<gene>
    <name evidence="3" type="ORF">C4541_01865</name>
</gene>
<evidence type="ECO:0000313" key="3">
    <source>
        <dbReference type="EMBL" id="RJP61373.1"/>
    </source>
</evidence>
<name>A0A3A4REX7_9BACT</name>
<protein>
    <submittedName>
        <fullName evidence="3">PEP-CTERM sorting domain-containing protein</fullName>
    </submittedName>
</protein>
<dbReference type="InterPro" id="IPR013424">
    <property type="entry name" value="Ice-binding_C"/>
</dbReference>
<comment type="caution">
    <text evidence="3">The sequence shown here is derived from an EMBL/GenBank/DDBJ whole genome shotgun (WGS) entry which is preliminary data.</text>
</comment>
<accession>A0A3A4REX7</accession>
<keyword evidence="1" id="KW-0732">Signal</keyword>
<evidence type="ECO:0000256" key="1">
    <source>
        <dbReference type="SAM" id="SignalP"/>
    </source>
</evidence>
<sequence length="256" mass="28461">MMKRLLLLIAGISVLSCSVSYCAEVLVSRGKPVTANGYYQSYYPSNLTDGISWTYWNANGYSGWAQIDLGESILLSKVSYYAYMYPGSTGTTSLYIDDVLVQSINVNVPSATDKLYTFDFADRTGRYVRLNLSASSSWISSSEIEVFVDRTTEWTYINNAKTTLAENWSYGEIDQLYSLYTAGEGSLAVDSETWYFADMVIPGHSEGESWETNGFKYISFGDETLTTDLPMLTVPEPATLLLLASAVAGIIRKRTR</sequence>
<dbReference type="EMBL" id="QZJZ01000013">
    <property type="protein sequence ID" value="RJP61373.1"/>
    <property type="molecule type" value="Genomic_DNA"/>
</dbReference>
<dbReference type="Gene3D" id="2.60.120.260">
    <property type="entry name" value="Galactose-binding domain-like"/>
    <property type="match status" value="1"/>
</dbReference>
<dbReference type="Pfam" id="PF07589">
    <property type="entry name" value="PEP-CTERM"/>
    <property type="match status" value="1"/>
</dbReference>
<proteinExistence type="predicted"/>